<dbReference type="PANTHER" id="PTHR42718">
    <property type="entry name" value="MAJOR FACILITATOR SUPERFAMILY MULTIDRUG TRANSPORTER MFSC"/>
    <property type="match status" value="1"/>
</dbReference>
<evidence type="ECO:0000256" key="8">
    <source>
        <dbReference type="SAM" id="Phobius"/>
    </source>
</evidence>
<feature type="transmembrane region" description="Helical" evidence="8">
    <location>
        <begin position="272"/>
        <end position="291"/>
    </location>
</feature>
<sequence>MLAAARAKARRNWFGFFAMAFGVFMAFLDIQIVASSLNQIRAGLTASIQEIAWVQSAYLIAEVIAIPLSGYLSRIFSTRVYFTISALGFTIASAACAMAWNIESMIVFRALQGFLGGGMIPSAFAALYIMFPPEKRIVPQVITGLIATSAPILGPVLGGYITEISSWHWLFLINLVPGLLIAAAVWSLVDIDRPQPELWKVVDIPGVLTMAAFLGATEWVLEEGPAKNWFDDSTIIFWAAFAAASGALFFYRVLTFEHPIVDLRPFKNMHFACANLAAMLLSVSLFAGNYILPLFLGQVRGYNSQQIGETLMVTGAAMFLVAPFCARLARTMDLRVMFGIGCSLVALGSWNMANLTQDTGFWELALPQFLRGAGLMMALVCCSTLSFSTLPASAVKNASGLYSLMRNLGGAFGLAAINTIMYSRQALHDRHLLESLTVSRTPVRDFFTNIPALPGTHDYLVAVARIMQTVQTQATILSYNDAIIAITWVGCFTIPLFMLVSRPNINNGPPIE</sequence>
<dbReference type="EMBL" id="QANS01000003">
    <property type="protein sequence ID" value="PTU31834.1"/>
    <property type="molecule type" value="Genomic_DNA"/>
</dbReference>
<dbReference type="Gene3D" id="1.20.1720.10">
    <property type="entry name" value="Multidrug resistance protein D"/>
    <property type="match status" value="1"/>
</dbReference>
<dbReference type="PROSITE" id="PS50850">
    <property type="entry name" value="MFS"/>
    <property type="match status" value="1"/>
</dbReference>
<dbReference type="NCBIfam" id="TIGR00711">
    <property type="entry name" value="efflux_EmrB"/>
    <property type="match status" value="1"/>
</dbReference>
<name>A0A2T5MGX9_9GAMM</name>
<dbReference type="SUPFAM" id="SSF103473">
    <property type="entry name" value="MFS general substrate transporter"/>
    <property type="match status" value="1"/>
</dbReference>
<evidence type="ECO:0000256" key="4">
    <source>
        <dbReference type="ARBA" id="ARBA00022475"/>
    </source>
</evidence>
<dbReference type="Proteomes" id="UP000244248">
    <property type="component" value="Unassembled WGS sequence"/>
</dbReference>
<evidence type="ECO:0000256" key="1">
    <source>
        <dbReference type="ARBA" id="ARBA00004651"/>
    </source>
</evidence>
<evidence type="ECO:0000256" key="2">
    <source>
        <dbReference type="ARBA" id="ARBA00008537"/>
    </source>
</evidence>
<evidence type="ECO:0000313" key="10">
    <source>
        <dbReference type="EMBL" id="PTU31834.1"/>
    </source>
</evidence>
<feature type="transmembrane region" description="Helical" evidence="8">
    <location>
        <begin position="233"/>
        <end position="251"/>
    </location>
</feature>
<dbReference type="AlphaFoldDB" id="A0A2T5MGX9"/>
<feature type="transmembrane region" description="Helical" evidence="8">
    <location>
        <begin position="53"/>
        <end position="73"/>
    </location>
</feature>
<feature type="transmembrane region" description="Helical" evidence="8">
    <location>
        <begin position="373"/>
        <end position="392"/>
    </location>
</feature>
<protein>
    <submittedName>
        <fullName evidence="10">MFS transporter</fullName>
    </submittedName>
</protein>
<keyword evidence="6 8" id="KW-1133">Transmembrane helix</keyword>
<accession>A0A2T5MGX9</accession>
<comment type="caution">
    <text evidence="10">The sequence shown here is derived from an EMBL/GenBank/DDBJ whole genome shotgun (WGS) entry which is preliminary data.</text>
</comment>
<keyword evidence="3" id="KW-0813">Transport</keyword>
<evidence type="ECO:0000256" key="6">
    <source>
        <dbReference type="ARBA" id="ARBA00022989"/>
    </source>
</evidence>
<gene>
    <name evidence="10" type="ORF">CJD38_10545</name>
</gene>
<keyword evidence="5 8" id="KW-0812">Transmembrane</keyword>
<dbReference type="Gene3D" id="1.20.1250.20">
    <property type="entry name" value="MFS general substrate transporter like domains"/>
    <property type="match status" value="1"/>
</dbReference>
<keyword evidence="11" id="KW-1185">Reference proteome</keyword>
<feature type="transmembrane region" description="Helical" evidence="8">
    <location>
        <begin position="311"/>
        <end position="329"/>
    </location>
</feature>
<organism evidence="10 11">
    <name type="scientific">Stenotrophobium rhamnosiphilum</name>
    <dbReference type="NCBI Taxonomy" id="2029166"/>
    <lineage>
        <taxon>Bacteria</taxon>
        <taxon>Pseudomonadati</taxon>
        <taxon>Pseudomonadota</taxon>
        <taxon>Gammaproteobacteria</taxon>
        <taxon>Nevskiales</taxon>
        <taxon>Nevskiaceae</taxon>
        <taxon>Stenotrophobium</taxon>
    </lineage>
</organism>
<feature type="transmembrane region" description="Helical" evidence="8">
    <location>
        <begin position="167"/>
        <end position="189"/>
    </location>
</feature>
<feature type="transmembrane region" description="Helical" evidence="8">
    <location>
        <begin position="80"/>
        <end position="100"/>
    </location>
</feature>
<feature type="transmembrane region" description="Helical" evidence="8">
    <location>
        <begin position="106"/>
        <end position="129"/>
    </location>
</feature>
<comment type="similarity">
    <text evidence="2">Belongs to the major facilitator superfamily. EmrB family.</text>
</comment>
<feature type="transmembrane region" description="Helical" evidence="8">
    <location>
        <begin position="141"/>
        <end position="161"/>
    </location>
</feature>
<dbReference type="InterPro" id="IPR036259">
    <property type="entry name" value="MFS_trans_sf"/>
</dbReference>
<dbReference type="Pfam" id="PF07690">
    <property type="entry name" value="MFS_1"/>
    <property type="match status" value="1"/>
</dbReference>
<feature type="transmembrane region" description="Helical" evidence="8">
    <location>
        <begin position="336"/>
        <end position="353"/>
    </location>
</feature>
<feature type="domain" description="Major facilitator superfamily (MFS) profile" evidence="9">
    <location>
        <begin position="15"/>
        <end position="457"/>
    </location>
</feature>
<dbReference type="PANTHER" id="PTHR42718:SF9">
    <property type="entry name" value="MAJOR FACILITATOR SUPERFAMILY MULTIDRUG TRANSPORTER MFSC"/>
    <property type="match status" value="1"/>
</dbReference>
<dbReference type="CDD" id="cd17503">
    <property type="entry name" value="MFS_LmrB_MDR_like"/>
    <property type="match status" value="1"/>
</dbReference>
<dbReference type="GO" id="GO:0022857">
    <property type="term" value="F:transmembrane transporter activity"/>
    <property type="evidence" value="ECO:0007669"/>
    <property type="project" value="InterPro"/>
</dbReference>
<reference evidence="10 11" key="1">
    <citation type="submission" date="2018-04" db="EMBL/GenBank/DDBJ databases">
        <title>Novel species isolated from glacier.</title>
        <authorList>
            <person name="Liu Q."/>
            <person name="Xin Y.-H."/>
        </authorList>
    </citation>
    <scope>NUCLEOTIDE SEQUENCE [LARGE SCALE GENOMIC DNA]</scope>
    <source>
        <strain evidence="10 11">GT1R17</strain>
    </source>
</reference>
<evidence type="ECO:0000256" key="3">
    <source>
        <dbReference type="ARBA" id="ARBA00022448"/>
    </source>
</evidence>
<evidence type="ECO:0000256" key="5">
    <source>
        <dbReference type="ARBA" id="ARBA00022692"/>
    </source>
</evidence>
<dbReference type="InterPro" id="IPR004638">
    <property type="entry name" value="EmrB-like"/>
</dbReference>
<comment type="subcellular location">
    <subcellularLocation>
        <location evidence="1">Cell membrane</location>
        <topology evidence="1">Multi-pass membrane protein</topology>
    </subcellularLocation>
</comment>
<feature type="transmembrane region" description="Helical" evidence="8">
    <location>
        <begin position="12"/>
        <end position="33"/>
    </location>
</feature>
<feature type="transmembrane region" description="Helical" evidence="8">
    <location>
        <begin position="201"/>
        <end position="221"/>
    </location>
</feature>
<feature type="transmembrane region" description="Helical" evidence="8">
    <location>
        <begin position="482"/>
        <end position="500"/>
    </location>
</feature>
<dbReference type="GO" id="GO:0005886">
    <property type="term" value="C:plasma membrane"/>
    <property type="evidence" value="ECO:0007669"/>
    <property type="project" value="UniProtKB-SubCell"/>
</dbReference>
<dbReference type="OrthoDB" id="9812221at2"/>
<dbReference type="InterPro" id="IPR011701">
    <property type="entry name" value="MFS"/>
</dbReference>
<evidence type="ECO:0000313" key="11">
    <source>
        <dbReference type="Proteomes" id="UP000244248"/>
    </source>
</evidence>
<evidence type="ECO:0000256" key="7">
    <source>
        <dbReference type="ARBA" id="ARBA00023136"/>
    </source>
</evidence>
<keyword evidence="7 8" id="KW-0472">Membrane</keyword>
<proteinExistence type="inferred from homology"/>
<evidence type="ECO:0000259" key="9">
    <source>
        <dbReference type="PROSITE" id="PS50850"/>
    </source>
</evidence>
<keyword evidence="4" id="KW-1003">Cell membrane</keyword>
<dbReference type="InterPro" id="IPR020846">
    <property type="entry name" value="MFS_dom"/>
</dbReference>